<proteinExistence type="inferred from homology"/>
<dbReference type="AlphaFoldDB" id="A0AAU7DQK0"/>
<dbReference type="InterPro" id="IPR005064">
    <property type="entry name" value="BUG"/>
</dbReference>
<dbReference type="InterPro" id="IPR042100">
    <property type="entry name" value="Bug_dom1"/>
</dbReference>
<feature type="chain" id="PRO_5043896442" evidence="2">
    <location>
        <begin position="24"/>
        <end position="339"/>
    </location>
</feature>
<dbReference type="PANTHER" id="PTHR42928:SF5">
    <property type="entry name" value="BLR1237 PROTEIN"/>
    <property type="match status" value="1"/>
</dbReference>
<dbReference type="PANTHER" id="PTHR42928">
    <property type="entry name" value="TRICARBOXYLATE-BINDING PROTEIN"/>
    <property type="match status" value="1"/>
</dbReference>
<sequence length="339" mass="35059">MSRLKKVLAIASAVALMGVTACAGGGGDDFPTRDINVTVPFGAGGSTDLTARIVGEGMGAHFENKIVVTNTPGAAGSVGTQSVMNSKHDGYTLLADGMLSFTSMPVMGTLETLPKDWDFWLATYTPNVIAVPASSPYQTIDDLVQGMKDNPGQVSAGTAGPGSAGHIAAELLANAADAEYKHVPYEGGNPAILAALAGEVDFAPQLLVEMQDMIIAGDLRALATLSDKDITLEGGIVIPTIATALPDMASILPMGETTGLAVQKGLDESVLKSIDGGFEAAMKSQAFLDFCAEKGMDPVAMGRADAAKRVDDLQKIVAWTLFDAGVAENSPEDFEIPRP</sequence>
<keyword evidence="2" id="KW-0732">Signal</keyword>
<organism evidence="3">
    <name type="scientific">Jonesiaceae bacterium BS-20</name>
    <dbReference type="NCBI Taxonomy" id="3120821"/>
    <lineage>
        <taxon>Bacteria</taxon>
        <taxon>Bacillati</taxon>
        <taxon>Actinomycetota</taxon>
        <taxon>Actinomycetes</taxon>
        <taxon>Micrococcales</taxon>
        <taxon>Jonesiaceae</taxon>
    </lineage>
</organism>
<dbReference type="Gene3D" id="3.40.190.150">
    <property type="entry name" value="Bordetella uptake gene, domain 1"/>
    <property type="match status" value="1"/>
</dbReference>
<dbReference type="PROSITE" id="PS51257">
    <property type="entry name" value="PROKAR_LIPOPROTEIN"/>
    <property type="match status" value="1"/>
</dbReference>
<dbReference type="SUPFAM" id="SSF53850">
    <property type="entry name" value="Periplasmic binding protein-like II"/>
    <property type="match status" value="1"/>
</dbReference>
<gene>
    <name evidence="3" type="ORF">V5R04_08045</name>
</gene>
<dbReference type="EMBL" id="CP146203">
    <property type="protein sequence ID" value="XBH20209.1"/>
    <property type="molecule type" value="Genomic_DNA"/>
</dbReference>
<evidence type="ECO:0000313" key="3">
    <source>
        <dbReference type="EMBL" id="XBH20209.1"/>
    </source>
</evidence>
<comment type="similarity">
    <text evidence="1">Belongs to the UPF0065 (bug) family.</text>
</comment>
<dbReference type="CDD" id="cd07012">
    <property type="entry name" value="PBP2_Bug_TTT"/>
    <property type="match status" value="1"/>
</dbReference>
<reference evidence="3" key="1">
    <citation type="submission" date="2024-02" db="EMBL/GenBank/DDBJ databases">
        <title>Tomenella chthoni gen. nov. sp. nov., a member of the family Jonesiaceae isolated from bat guano.</title>
        <authorList>
            <person name="Miller S.L."/>
            <person name="King J."/>
            <person name="Sankaranarayanan K."/>
            <person name="Lawson P.A."/>
        </authorList>
    </citation>
    <scope>NUCLEOTIDE SEQUENCE</scope>
    <source>
        <strain evidence="3">BS-20</strain>
    </source>
</reference>
<evidence type="ECO:0000256" key="1">
    <source>
        <dbReference type="ARBA" id="ARBA00006987"/>
    </source>
</evidence>
<feature type="signal peptide" evidence="2">
    <location>
        <begin position="1"/>
        <end position="23"/>
    </location>
</feature>
<accession>A0AAU7DQK0</accession>
<dbReference type="Gene3D" id="3.40.190.10">
    <property type="entry name" value="Periplasmic binding protein-like II"/>
    <property type="match status" value="1"/>
</dbReference>
<protein>
    <submittedName>
        <fullName evidence="3">Tripartite tricarboxylate transporter substrate binding protein</fullName>
    </submittedName>
</protein>
<evidence type="ECO:0000256" key="2">
    <source>
        <dbReference type="SAM" id="SignalP"/>
    </source>
</evidence>
<dbReference type="Pfam" id="PF03401">
    <property type="entry name" value="TctC"/>
    <property type="match status" value="1"/>
</dbReference>
<dbReference type="PIRSF" id="PIRSF017082">
    <property type="entry name" value="YflP"/>
    <property type="match status" value="1"/>
</dbReference>
<name>A0AAU7DQK0_9MICO</name>